<keyword evidence="2" id="KW-0732">Signal</keyword>
<feature type="signal peptide" evidence="2">
    <location>
        <begin position="1"/>
        <end position="16"/>
    </location>
</feature>
<feature type="region of interest" description="Disordered" evidence="1">
    <location>
        <begin position="104"/>
        <end position="151"/>
    </location>
</feature>
<feature type="compositionally biased region" description="Polar residues" evidence="1">
    <location>
        <begin position="108"/>
        <end position="119"/>
    </location>
</feature>
<evidence type="ECO:0000256" key="1">
    <source>
        <dbReference type="SAM" id="MobiDB-lite"/>
    </source>
</evidence>
<evidence type="ECO:0000313" key="4">
    <source>
        <dbReference type="Proteomes" id="UP000244803"/>
    </source>
</evidence>
<feature type="compositionally biased region" description="Low complexity" evidence="1">
    <location>
        <begin position="120"/>
        <end position="133"/>
    </location>
</feature>
<proteinExistence type="predicted"/>
<sequence length="151" mass="16921">MFGGVLKALVVLFVSSQYNLWSMAHEEDYSFSFLLGYKRPQSDGQDDLTSWLYGPSKNVPIYRGQDPLDQWLYGPSLSQKTNEDTLSTQAKTLQTTLKKAETSEKLELSSQTFTDNTSHVTSVDVPSDSVSCDDGSDDDVPYAPRNIKYPF</sequence>
<feature type="chain" id="PRO_5038030521" evidence="2">
    <location>
        <begin position="17"/>
        <end position="151"/>
    </location>
</feature>
<accession>A0A976M6B4</accession>
<protein>
    <submittedName>
        <fullName evidence="3">Uncharacterized protein</fullName>
    </submittedName>
</protein>
<evidence type="ECO:0000256" key="2">
    <source>
        <dbReference type="SAM" id="SignalP"/>
    </source>
</evidence>
<dbReference type="AlphaFoldDB" id="A0A976M6B4"/>
<gene>
    <name evidence="3" type="ORF">MACJ_002609</name>
</gene>
<dbReference type="OrthoDB" id="10423164at2759"/>
<organism evidence="3 4">
    <name type="scientific">Theileria orientalis</name>
    <dbReference type="NCBI Taxonomy" id="68886"/>
    <lineage>
        <taxon>Eukaryota</taxon>
        <taxon>Sar</taxon>
        <taxon>Alveolata</taxon>
        <taxon>Apicomplexa</taxon>
        <taxon>Aconoidasida</taxon>
        <taxon>Piroplasmida</taxon>
        <taxon>Theileriidae</taxon>
        <taxon>Theileria</taxon>
    </lineage>
</organism>
<evidence type="ECO:0000313" key="3">
    <source>
        <dbReference type="EMBL" id="UKJ89359.1"/>
    </source>
</evidence>
<name>A0A976M6B4_THEOR</name>
<dbReference type="Proteomes" id="UP000244803">
    <property type="component" value="Chromosome 4"/>
</dbReference>
<reference evidence="3" key="1">
    <citation type="submission" date="2022-07" db="EMBL/GenBank/DDBJ databases">
        <title>Evaluation of T. orientalis genome assembly methods using nanopore sequencing and analysis of variation between genomes.</title>
        <authorList>
            <person name="Yam J."/>
            <person name="Micallef M.L."/>
            <person name="Liu M."/>
            <person name="Djordjevic S.P."/>
            <person name="Bogema D.R."/>
            <person name="Jenkins C."/>
        </authorList>
    </citation>
    <scope>NUCLEOTIDE SEQUENCE</scope>
    <source>
        <strain evidence="3">Fish Creek</strain>
    </source>
</reference>
<dbReference type="EMBL" id="CP056067">
    <property type="protein sequence ID" value="UKJ89359.1"/>
    <property type="molecule type" value="Genomic_DNA"/>
</dbReference>